<dbReference type="GO" id="GO:0015031">
    <property type="term" value="P:protein transport"/>
    <property type="evidence" value="ECO:0007669"/>
    <property type="project" value="UniProtKB-KW"/>
</dbReference>
<evidence type="ECO:0000256" key="5">
    <source>
        <dbReference type="ARBA" id="ARBA00022927"/>
    </source>
</evidence>
<dbReference type="SUPFAM" id="SSF64356">
    <property type="entry name" value="SNARE-like"/>
    <property type="match status" value="1"/>
</dbReference>
<evidence type="ECO:0000256" key="1">
    <source>
        <dbReference type="ARBA" id="ARBA00004555"/>
    </source>
</evidence>
<name>A0A4V6DSU5_9PEZI</name>
<evidence type="ECO:0000313" key="14">
    <source>
        <dbReference type="Proteomes" id="UP000308133"/>
    </source>
</evidence>
<evidence type="ECO:0000256" key="3">
    <source>
        <dbReference type="ARBA" id="ARBA00006972"/>
    </source>
</evidence>
<comment type="subcellular location">
    <subcellularLocation>
        <location evidence="2">Cytoplasmic vesicle</location>
        <location evidence="2">Clathrin-coated vesicle membrane</location>
    </subcellularLocation>
    <subcellularLocation>
        <location evidence="1">Golgi apparatus</location>
    </subcellularLocation>
</comment>
<dbReference type="GO" id="GO:0030121">
    <property type="term" value="C:AP-1 adaptor complex"/>
    <property type="evidence" value="ECO:0007669"/>
    <property type="project" value="InterPro"/>
</dbReference>
<dbReference type="GO" id="GO:0005634">
    <property type="term" value="C:nucleus"/>
    <property type="evidence" value="ECO:0007669"/>
    <property type="project" value="TreeGrafter"/>
</dbReference>
<feature type="domain" description="AP complex mu/sigma subunit" evidence="12">
    <location>
        <begin position="2"/>
        <end position="142"/>
    </location>
</feature>
<evidence type="ECO:0000256" key="10">
    <source>
        <dbReference type="ARBA" id="ARBA00081706"/>
    </source>
</evidence>
<evidence type="ECO:0000256" key="7">
    <source>
        <dbReference type="ARBA" id="ARBA00023136"/>
    </source>
</evidence>
<evidence type="ECO:0000256" key="9">
    <source>
        <dbReference type="ARBA" id="ARBA00074180"/>
    </source>
</evidence>
<evidence type="ECO:0000259" key="12">
    <source>
        <dbReference type="Pfam" id="PF01217"/>
    </source>
</evidence>
<dbReference type="InterPro" id="IPR038564">
    <property type="entry name" value="Maf1_sf"/>
</dbReference>
<protein>
    <recommendedName>
        <fullName evidence="9">AP-1 complex subunit sigma-1</fullName>
    </recommendedName>
    <alternativeName>
        <fullName evidence="10">Sigma1-adaptin</fullName>
    </alternativeName>
</protein>
<organism evidence="13 14">
    <name type="scientific">Elsinoe australis</name>
    <dbReference type="NCBI Taxonomy" id="40998"/>
    <lineage>
        <taxon>Eukaryota</taxon>
        <taxon>Fungi</taxon>
        <taxon>Dikarya</taxon>
        <taxon>Ascomycota</taxon>
        <taxon>Pezizomycotina</taxon>
        <taxon>Dothideomycetes</taxon>
        <taxon>Dothideomycetidae</taxon>
        <taxon>Myriangiales</taxon>
        <taxon>Elsinoaceae</taxon>
        <taxon>Elsinoe</taxon>
    </lineage>
</organism>
<accession>A0A4V6DSU5</accession>
<comment type="similarity">
    <text evidence="3">Belongs to the adaptor complexes small subunit family.</text>
</comment>
<dbReference type="Gene3D" id="3.40.1000.50">
    <property type="entry name" value="Repressor of RNA polymerase III transcription Maf1"/>
    <property type="match status" value="1"/>
</dbReference>
<dbReference type="GO" id="GO:0005829">
    <property type="term" value="C:cytosol"/>
    <property type="evidence" value="ECO:0007669"/>
    <property type="project" value="GOC"/>
</dbReference>
<keyword evidence="6" id="KW-0333">Golgi apparatus</keyword>
<evidence type="ECO:0000256" key="2">
    <source>
        <dbReference type="ARBA" id="ARBA00004640"/>
    </source>
</evidence>
<dbReference type="GO" id="GO:0000994">
    <property type="term" value="F:RNA polymerase III core binding"/>
    <property type="evidence" value="ECO:0007669"/>
    <property type="project" value="TreeGrafter"/>
</dbReference>
<dbReference type="InterPro" id="IPR022775">
    <property type="entry name" value="AP_mu_sigma_su"/>
</dbReference>
<dbReference type="Pfam" id="PF01217">
    <property type="entry name" value="Clat_adaptor_s"/>
    <property type="match status" value="1"/>
</dbReference>
<dbReference type="GO" id="GO:0035615">
    <property type="term" value="F:clathrin adaptor activity"/>
    <property type="evidence" value="ECO:0007669"/>
    <property type="project" value="InterPro"/>
</dbReference>
<evidence type="ECO:0000256" key="4">
    <source>
        <dbReference type="ARBA" id="ARBA00022448"/>
    </source>
</evidence>
<dbReference type="InterPro" id="IPR011012">
    <property type="entry name" value="Longin-like_dom_sf"/>
</dbReference>
<keyword evidence="4" id="KW-0813">Transport</keyword>
<dbReference type="CDD" id="cd14831">
    <property type="entry name" value="AP1_sigma"/>
    <property type="match status" value="1"/>
</dbReference>
<dbReference type="PANTHER" id="PTHR22504">
    <property type="entry name" value="REPRESSOR OF RNA POLYMERASE III TRANSCRIPTION MAF1"/>
    <property type="match status" value="1"/>
</dbReference>
<dbReference type="InterPro" id="IPR044733">
    <property type="entry name" value="AP1_sigma"/>
</dbReference>
<dbReference type="EMBL" id="PTQR01000131">
    <property type="protein sequence ID" value="TKX18132.1"/>
    <property type="molecule type" value="Genomic_DNA"/>
</dbReference>
<proteinExistence type="inferred from homology"/>
<dbReference type="FunFam" id="3.30.450.60:FF:000007">
    <property type="entry name" value="AP complex subunit sigma"/>
    <property type="match status" value="1"/>
</dbReference>
<feature type="region of interest" description="Disordered" evidence="11">
    <location>
        <begin position="488"/>
        <end position="507"/>
    </location>
</feature>
<comment type="caution">
    <text evidence="13">The sequence shown here is derived from an EMBL/GenBank/DDBJ whole genome shotgun (WGS) entry which is preliminary data.</text>
</comment>
<keyword evidence="5" id="KW-0653">Protein transport</keyword>
<dbReference type="Proteomes" id="UP000308133">
    <property type="component" value="Unassembled WGS sequence"/>
</dbReference>
<dbReference type="PANTHER" id="PTHR22504:SF0">
    <property type="entry name" value="REPRESSOR OF RNA POLYMERASE III TRANSCRIPTION MAF1 HOMOLOG"/>
    <property type="match status" value="1"/>
</dbReference>
<evidence type="ECO:0000256" key="6">
    <source>
        <dbReference type="ARBA" id="ARBA00023034"/>
    </source>
</evidence>
<sequence length="507" mass="58472">MTIKYLVLLSRQGKVRLAKWFVTLSPKDKAKIIKDVSQLVLARRTRMCNFLEYKDTKVVYRRYASLFFIAGCDSTDNELITLEIVHRYVEQMDKYYGNVCELDIIFNFQKAYFILDELLLAGELQETSKKNVLRCISQQDSLEDMEIEEDSVTRYIASRDCQIVSDALNFSTADCHIIGSCDLYTTKAAGGDKKLYKNIENTLESQHESLVRLSASLSPVQHPVDKKHRKETPPIQMPQIDLSRDSPFGPLSKISARRVFAYLIATLNASHPDYDFSNILRPSDFRRTSGTNIRKAVDSTMLHLRPRRMTTMNHRTVISSSAPGAPSGEVIWSEAMWDLIDREMELRQCDKYIWEPEDDPFEEESTLWSQHYFFFNKDKKRVCYIHFGAFSVISHSPMRAALPSRATSMPRSNISIGEGAGKRAQYWLGHSVDDEDVDSSWREDDDYEGEYMEDLDDVREHLEDGYYAHGAYDEDDYMGSDDISAWLPRDTSVPRAHSEDVVEEMEM</sequence>
<evidence type="ECO:0000256" key="8">
    <source>
        <dbReference type="ARBA" id="ARBA00023329"/>
    </source>
</evidence>
<dbReference type="AlphaFoldDB" id="A0A4V6DSU5"/>
<dbReference type="GO" id="GO:0016480">
    <property type="term" value="P:negative regulation of transcription by RNA polymerase III"/>
    <property type="evidence" value="ECO:0007669"/>
    <property type="project" value="InterPro"/>
</dbReference>
<dbReference type="GO" id="GO:0016482">
    <property type="term" value="P:cytosolic transport"/>
    <property type="evidence" value="ECO:0007669"/>
    <property type="project" value="UniProtKB-ARBA"/>
</dbReference>
<reference evidence="13 14" key="1">
    <citation type="submission" date="2018-02" db="EMBL/GenBank/DDBJ databases">
        <title>Draft genome sequences of Elsinoe sp., causing black scab on jojoba.</title>
        <authorList>
            <person name="Stodart B."/>
            <person name="Jeffress S."/>
            <person name="Ash G."/>
            <person name="Arun Chinnappa K."/>
        </authorList>
    </citation>
    <scope>NUCLEOTIDE SEQUENCE [LARGE SCALE GENOMIC DNA]</scope>
    <source>
        <strain evidence="13 14">Hillstone_2</strain>
    </source>
</reference>
<dbReference type="Pfam" id="PF09174">
    <property type="entry name" value="Maf1"/>
    <property type="match status" value="1"/>
</dbReference>
<dbReference type="InterPro" id="IPR015257">
    <property type="entry name" value="Maf1"/>
</dbReference>
<keyword evidence="8" id="KW-0968">Cytoplasmic vesicle</keyword>
<evidence type="ECO:0000313" key="13">
    <source>
        <dbReference type="EMBL" id="TKX18132.1"/>
    </source>
</evidence>
<evidence type="ECO:0000256" key="11">
    <source>
        <dbReference type="SAM" id="MobiDB-lite"/>
    </source>
</evidence>
<dbReference type="Gene3D" id="3.30.450.60">
    <property type="match status" value="1"/>
</dbReference>
<keyword evidence="7" id="KW-0472">Membrane</keyword>
<gene>
    <name evidence="13" type="ORF">C1H76_9605</name>
</gene>